<reference evidence="8" key="1">
    <citation type="journal article" date="2018" name="Nat. Microbiol.">
        <title>Leveraging single-cell genomics to expand the fungal tree of life.</title>
        <authorList>
            <person name="Ahrendt S.R."/>
            <person name="Quandt C.A."/>
            <person name="Ciobanu D."/>
            <person name="Clum A."/>
            <person name="Salamov A."/>
            <person name="Andreopoulos B."/>
            <person name="Cheng J.F."/>
            <person name="Woyke T."/>
            <person name="Pelin A."/>
            <person name="Henrissat B."/>
            <person name="Reynolds N.K."/>
            <person name="Benny G.L."/>
            <person name="Smith M.E."/>
            <person name="James T.Y."/>
            <person name="Grigoriev I.V."/>
        </authorList>
    </citation>
    <scope>NUCLEOTIDE SEQUENCE [LARGE SCALE GENOMIC DNA]</scope>
</reference>
<dbReference type="Gene3D" id="1.20.1270.10">
    <property type="match status" value="1"/>
</dbReference>
<keyword evidence="1" id="KW-0547">Nucleotide-binding</keyword>
<keyword evidence="3" id="KW-0067">ATP-binding</keyword>
<dbReference type="Gene3D" id="3.30.30.30">
    <property type="match status" value="1"/>
</dbReference>
<dbReference type="SUPFAM" id="SSF53067">
    <property type="entry name" value="Actin-like ATPase domain"/>
    <property type="match status" value="2"/>
</dbReference>
<dbReference type="AlphaFoldDB" id="A0A4V1IQX9"/>
<evidence type="ECO:0000256" key="3">
    <source>
        <dbReference type="ARBA" id="ARBA00022840"/>
    </source>
</evidence>
<dbReference type="InterPro" id="IPR029048">
    <property type="entry name" value="HSP70_C_sf"/>
</dbReference>
<name>A0A4V1IQX9_9FUNG</name>
<evidence type="ECO:0000313" key="8">
    <source>
        <dbReference type="Proteomes" id="UP000269721"/>
    </source>
</evidence>
<organism evidence="7 8">
    <name type="scientific">Blyttiomyces helicus</name>
    <dbReference type="NCBI Taxonomy" id="388810"/>
    <lineage>
        <taxon>Eukaryota</taxon>
        <taxon>Fungi</taxon>
        <taxon>Fungi incertae sedis</taxon>
        <taxon>Chytridiomycota</taxon>
        <taxon>Chytridiomycota incertae sedis</taxon>
        <taxon>Chytridiomycetes</taxon>
        <taxon>Chytridiomycetes incertae sedis</taxon>
        <taxon>Blyttiomyces</taxon>
    </lineage>
</organism>
<gene>
    <name evidence="7" type="ORF">BDK51DRAFT_17943</name>
</gene>
<feature type="region of interest" description="Disordered" evidence="5">
    <location>
        <begin position="585"/>
        <end position="609"/>
    </location>
</feature>
<evidence type="ECO:0000256" key="4">
    <source>
        <dbReference type="ARBA" id="ARBA00023186"/>
    </source>
</evidence>
<dbReference type="PANTHER" id="PTHR45639:SF3">
    <property type="entry name" value="HYPOXIA UP-REGULATED PROTEIN 1"/>
    <property type="match status" value="1"/>
</dbReference>
<dbReference type="GO" id="GO:0140662">
    <property type="term" value="F:ATP-dependent protein folding chaperone"/>
    <property type="evidence" value="ECO:0007669"/>
    <property type="project" value="InterPro"/>
</dbReference>
<evidence type="ECO:0000256" key="1">
    <source>
        <dbReference type="ARBA" id="ARBA00022741"/>
    </source>
</evidence>
<keyword evidence="4" id="KW-0143">Chaperone</keyword>
<dbReference type="FunFam" id="1.20.1270.10:FF:000002">
    <property type="entry name" value="Heat shock 70 kDa protein 4"/>
    <property type="match status" value="1"/>
</dbReference>
<dbReference type="InterPro" id="IPR043129">
    <property type="entry name" value="ATPase_NBD"/>
</dbReference>
<dbReference type="OrthoDB" id="10262720at2759"/>
<dbReference type="InterPro" id="IPR029047">
    <property type="entry name" value="HSP70_peptide-bd_sf"/>
</dbReference>
<dbReference type="CDD" id="cd10230">
    <property type="entry name" value="ASKHA_NBD_HSP70_HYOU1"/>
    <property type="match status" value="1"/>
</dbReference>
<dbReference type="GO" id="GO:0005524">
    <property type="term" value="F:ATP binding"/>
    <property type="evidence" value="ECO:0007669"/>
    <property type="project" value="UniProtKB-KW"/>
</dbReference>
<feature type="signal peptide" evidence="6">
    <location>
        <begin position="1"/>
        <end position="31"/>
    </location>
</feature>
<evidence type="ECO:0000256" key="5">
    <source>
        <dbReference type="SAM" id="MobiDB-lite"/>
    </source>
</evidence>
<dbReference type="Gene3D" id="3.90.640.10">
    <property type="entry name" value="Actin, Chain A, domain 4"/>
    <property type="match status" value="1"/>
</dbReference>
<dbReference type="EMBL" id="KZ996933">
    <property type="protein sequence ID" value="RKO88117.1"/>
    <property type="molecule type" value="Genomic_DNA"/>
</dbReference>
<keyword evidence="6" id="KW-0732">Signal</keyword>
<feature type="compositionally biased region" description="Polar residues" evidence="5">
    <location>
        <begin position="595"/>
        <end position="609"/>
    </location>
</feature>
<proteinExistence type="predicted"/>
<keyword evidence="2" id="KW-0256">Endoplasmic reticulum</keyword>
<dbReference type="Pfam" id="PF00012">
    <property type="entry name" value="HSP70"/>
    <property type="match status" value="1"/>
</dbReference>
<evidence type="ECO:0000313" key="7">
    <source>
        <dbReference type="EMBL" id="RKO88117.1"/>
    </source>
</evidence>
<dbReference type="Gene3D" id="2.60.34.10">
    <property type="entry name" value="Substrate Binding Domain Of DNAk, Chain A, domain 1"/>
    <property type="match status" value="1"/>
</dbReference>
<evidence type="ECO:0000256" key="2">
    <source>
        <dbReference type="ARBA" id="ARBA00022824"/>
    </source>
</evidence>
<feature type="compositionally biased region" description="Basic residues" evidence="5">
    <location>
        <begin position="824"/>
        <end position="836"/>
    </location>
</feature>
<dbReference type="SUPFAM" id="SSF100934">
    <property type="entry name" value="Heat shock protein 70kD (HSP70), C-terminal subdomain"/>
    <property type="match status" value="1"/>
</dbReference>
<sequence length="876" mass="95436">MRVLARPHSLVLLFNSLLLAILLLATPPASASVIGIDYGADWFKVSIVKPGVPLDIVLNVESKRKTAAVVLIRDGVRQFSSDAVALSTRFPQDTYASLKNLLGKLYPDPLAAEYRKTFMNTMIEDPVRHTASFTHDDDHTYSVEELVGMQLAHAKAQAEAYGAEVVTGAVITVPPYFNQFERRAILDAAELANLRVLLLLNEETAVALNYAMARTFSGPQHHVFYDMGAASTVASLVKFHSIQVPSGKKNTTVLELEVIAVGSDPSLGGHTVDVRLQHLMAAQFAKGPGKDLGVDVFEDSRAMAKLLKEANRVKQILSANQETFASVEGLLLEKDFKMKITRATLEDIIKDLLPRVPGPVTTVLEEAGLKVADIDSLVLVGGGVRIPSIQAVLKDLVGESKLAQNVNGDEAAVLGAGFRAAGISKQFRVREIRIKDINELPVEVVYESEPKETGKARTFHTTLFTEKTVLGAKKLMNFKRESDFQFDLVYKTGDKSPILTATVSGLTAAMEKLKEQSAAPPKVKILIELSESGVISIGDAHVLFEVDQAGKNPSLKDTVLNFFGATKKDAEKPLFLQIEDGVNETKADDSKTKEGSASNETEAANSTASGDATKKLVVEKVKLNVTIAWKTVVPLSSEKKSDIKKAFATMDAADRLRRSHDEARNTLEAFVYSFKEFLYDDDVEIVATEADREAAKEKLDETSDWLYEDGDQAPADELQKRLKALQKLHAPIKRRRTELRGRPDAIAALEKSIATARVAPEAPLHSEKELNDALELVHNAEAWLLRTQAEQAALAATAEPVLRLADIADRQSAIEAEVGRLVARKRKPVPKKKPAAKPKTSATPSASQTTDPVKSDKPQATPPPAAETEGHAREEL</sequence>
<dbReference type="InterPro" id="IPR013126">
    <property type="entry name" value="Hsp_70_fam"/>
</dbReference>
<feature type="compositionally biased region" description="Low complexity" evidence="5">
    <location>
        <begin position="837"/>
        <end position="846"/>
    </location>
</feature>
<feature type="compositionally biased region" description="Basic and acidic residues" evidence="5">
    <location>
        <begin position="585"/>
        <end position="594"/>
    </location>
</feature>
<dbReference type="GO" id="GO:0034663">
    <property type="term" value="C:endoplasmic reticulum chaperone complex"/>
    <property type="evidence" value="ECO:0007669"/>
    <property type="project" value="TreeGrafter"/>
</dbReference>
<dbReference type="Gene3D" id="3.30.420.40">
    <property type="match status" value="2"/>
</dbReference>
<dbReference type="GO" id="GO:0030968">
    <property type="term" value="P:endoplasmic reticulum unfolded protein response"/>
    <property type="evidence" value="ECO:0007669"/>
    <property type="project" value="TreeGrafter"/>
</dbReference>
<dbReference type="Proteomes" id="UP000269721">
    <property type="component" value="Unassembled WGS sequence"/>
</dbReference>
<keyword evidence="7" id="KW-0346">Stress response</keyword>
<evidence type="ECO:0000256" key="6">
    <source>
        <dbReference type="SAM" id="SignalP"/>
    </source>
</evidence>
<feature type="region of interest" description="Disordered" evidence="5">
    <location>
        <begin position="824"/>
        <end position="876"/>
    </location>
</feature>
<dbReference type="PANTHER" id="PTHR45639">
    <property type="entry name" value="HSC70CB, ISOFORM G-RELATED"/>
    <property type="match status" value="1"/>
</dbReference>
<accession>A0A4V1IQX9</accession>
<feature type="chain" id="PRO_5020783375" evidence="6">
    <location>
        <begin position="32"/>
        <end position="876"/>
    </location>
</feature>
<keyword evidence="8" id="KW-1185">Reference proteome</keyword>
<dbReference type="FunFam" id="3.90.640.10:FF:000004">
    <property type="entry name" value="Heat shock 70 kDa protein 4"/>
    <property type="match status" value="1"/>
</dbReference>
<protein>
    <submittedName>
        <fullName evidence="7">Heat shock protein 70 family</fullName>
    </submittedName>
</protein>
<dbReference type="PRINTS" id="PR00301">
    <property type="entry name" value="HEATSHOCK70"/>
</dbReference>